<dbReference type="InterPro" id="IPR036249">
    <property type="entry name" value="Thioredoxin-like_sf"/>
</dbReference>
<proteinExistence type="predicted"/>
<protein>
    <recommendedName>
        <fullName evidence="1">GST N-terminal domain-containing protein</fullName>
    </recommendedName>
</protein>
<dbReference type="SUPFAM" id="SSF52833">
    <property type="entry name" value="Thioredoxin-like"/>
    <property type="match status" value="1"/>
</dbReference>
<dbReference type="OrthoDB" id="7054557at2"/>
<evidence type="ECO:0000313" key="2">
    <source>
        <dbReference type="EMBL" id="GBF59302.1"/>
    </source>
</evidence>
<dbReference type="InterPro" id="IPR036282">
    <property type="entry name" value="Glutathione-S-Trfase_C_sf"/>
</dbReference>
<evidence type="ECO:0000313" key="3">
    <source>
        <dbReference type="Proteomes" id="UP000245086"/>
    </source>
</evidence>
<dbReference type="SUPFAM" id="SSF47616">
    <property type="entry name" value="GST C-terminal domain-like"/>
    <property type="match status" value="1"/>
</dbReference>
<dbReference type="RefSeq" id="WP_108986195.1">
    <property type="nucleotide sequence ID" value="NZ_BFBR01000012.1"/>
</dbReference>
<dbReference type="Proteomes" id="UP000245086">
    <property type="component" value="Unassembled WGS sequence"/>
</dbReference>
<dbReference type="AlphaFoldDB" id="A0A2P2EE07"/>
<dbReference type="InterPro" id="IPR004045">
    <property type="entry name" value="Glutathione_S-Trfase_N"/>
</dbReference>
<comment type="caution">
    <text evidence="2">The sequence shown here is derived from an EMBL/GenBank/DDBJ whole genome shotgun (WGS) entry which is preliminary data.</text>
</comment>
<dbReference type="Pfam" id="PF13417">
    <property type="entry name" value="GST_N_3"/>
    <property type="match status" value="1"/>
</dbReference>
<dbReference type="Gene3D" id="3.40.30.10">
    <property type="entry name" value="Glutaredoxin"/>
    <property type="match status" value="1"/>
</dbReference>
<evidence type="ECO:0000259" key="1">
    <source>
        <dbReference type="Pfam" id="PF13417"/>
    </source>
</evidence>
<dbReference type="EMBL" id="BFBR01000012">
    <property type="protein sequence ID" value="GBF59302.1"/>
    <property type="molecule type" value="Genomic_DNA"/>
</dbReference>
<organism evidence="2 3">
    <name type="scientific">Candidatus Phycosocius bacilliformis</name>
    <dbReference type="NCBI Taxonomy" id="1445552"/>
    <lineage>
        <taxon>Bacteria</taxon>
        <taxon>Pseudomonadati</taxon>
        <taxon>Pseudomonadota</taxon>
        <taxon>Alphaproteobacteria</taxon>
        <taxon>Caulobacterales</taxon>
        <taxon>Caulobacterales incertae sedis</taxon>
        <taxon>Candidatus Phycosocius</taxon>
    </lineage>
</organism>
<reference evidence="2 3" key="1">
    <citation type="journal article" date="2018" name="Genome Announc.">
        <title>Draft Genome Sequence of "Candidatus Phycosocius bacilliformis," an Alphaproteobacterial Ectosymbiont of the Hydrocarbon-Producing Green Alga Botryococcus braunii.</title>
        <authorList>
            <person name="Tanabe Y."/>
            <person name="Yamaguchi H."/>
            <person name="Watanabe M.M."/>
        </authorList>
    </citation>
    <scope>NUCLEOTIDE SEQUENCE [LARGE SCALE GENOMIC DNA]</scope>
    <source>
        <strain evidence="2 3">BOTRYCO-2</strain>
    </source>
</reference>
<keyword evidence="3" id="KW-1185">Reference proteome</keyword>
<dbReference type="Gene3D" id="1.20.1050.10">
    <property type="match status" value="2"/>
</dbReference>
<sequence>MTETGLHGRLHVLGAAGSPYTRKVIAALRYRHIPYALHWGSHRNPLPGFPEPKVKLLPTVYVPNPDGGHVAKVDSTPILAELEHVVADRALQPSDPVMAFLDHLIEDYADEWLTKAMFHYRWSGSEDIEHAGPQLVFWHDPTTPDEAAEAASAFISRRQIDRLYVVGSNPTTSSTIEQSYQRLLPILDHMIAARGYVMGARPGTSDFALYGQLTQLGVVDPTPAALCAAHTPRLRAWIDRMEDLSGLEPQGEDWLDRTAARSHLGPLLGEIGRVYVPFLIANAGAAQAGLAEVETEIDGRAWTQPTFAYQAKCLVWLKQHAAALSDDDQAVCCSILAGTGCECLFER</sequence>
<gene>
    <name evidence="2" type="ORF">PbB2_02996</name>
</gene>
<accession>A0A2P2EE07</accession>
<dbReference type="Pfam" id="PF13410">
    <property type="entry name" value="GST_C_2"/>
    <property type="match status" value="1"/>
</dbReference>
<feature type="domain" description="GST N-terminal" evidence="1">
    <location>
        <begin position="14"/>
        <end position="84"/>
    </location>
</feature>
<dbReference type="CDD" id="cd00299">
    <property type="entry name" value="GST_C_family"/>
    <property type="match status" value="1"/>
</dbReference>
<name>A0A2P2EE07_9PROT</name>